<evidence type="ECO:0000256" key="6">
    <source>
        <dbReference type="ARBA" id="ARBA00023125"/>
    </source>
</evidence>
<dbReference type="SMART" id="SM00614">
    <property type="entry name" value="ZnF_BED"/>
    <property type="match status" value="1"/>
</dbReference>
<evidence type="ECO:0000256" key="10">
    <source>
        <dbReference type="SAM" id="MobiDB-lite"/>
    </source>
</evidence>
<dbReference type="InterPro" id="IPR052035">
    <property type="entry name" value="ZnF_BED_domain_contain"/>
</dbReference>
<evidence type="ECO:0000256" key="1">
    <source>
        <dbReference type="ARBA" id="ARBA00004123"/>
    </source>
</evidence>
<evidence type="ECO:0000256" key="9">
    <source>
        <dbReference type="PROSITE-ProRule" id="PRU00027"/>
    </source>
</evidence>
<evidence type="ECO:0000256" key="5">
    <source>
        <dbReference type="ARBA" id="ARBA00023015"/>
    </source>
</evidence>
<feature type="compositionally biased region" description="Polar residues" evidence="10">
    <location>
        <begin position="72"/>
        <end position="94"/>
    </location>
</feature>
<comment type="caution">
    <text evidence="12">The sequence shown here is derived from an EMBL/GenBank/DDBJ whole genome shotgun (WGS) entry which is preliminary data.</text>
</comment>
<dbReference type="EMBL" id="JACEFF010000400">
    <property type="protein sequence ID" value="KAH9638400.1"/>
    <property type="molecule type" value="Genomic_DNA"/>
</dbReference>
<reference evidence="12" key="1">
    <citation type="journal article" date="2021" name="G3 (Bethesda)">
        <title>Genome and transcriptome analysis of the beet armyworm Spodoptera exigua reveals targets for pest control. .</title>
        <authorList>
            <person name="Simon S."/>
            <person name="Breeschoten T."/>
            <person name="Jansen H.J."/>
            <person name="Dirks R.P."/>
            <person name="Schranz M.E."/>
            <person name="Ros V.I.D."/>
        </authorList>
    </citation>
    <scope>NUCLEOTIDE SEQUENCE</scope>
    <source>
        <strain evidence="12">TB_SE_WUR_2020</strain>
    </source>
</reference>
<dbReference type="SUPFAM" id="SSF57667">
    <property type="entry name" value="beta-beta-alpha zinc fingers"/>
    <property type="match status" value="1"/>
</dbReference>
<evidence type="ECO:0000256" key="4">
    <source>
        <dbReference type="ARBA" id="ARBA00022833"/>
    </source>
</evidence>
<dbReference type="InterPro" id="IPR008906">
    <property type="entry name" value="HATC_C_dom"/>
</dbReference>
<dbReference type="GO" id="GO:0003677">
    <property type="term" value="F:DNA binding"/>
    <property type="evidence" value="ECO:0007669"/>
    <property type="project" value="UniProtKB-KW"/>
</dbReference>
<keyword evidence="3 9" id="KW-0863">Zinc-finger</keyword>
<dbReference type="PANTHER" id="PTHR46481:SF10">
    <property type="entry name" value="ZINC FINGER BED DOMAIN-CONTAINING PROTEIN 39"/>
    <property type="match status" value="1"/>
</dbReference>
<sequence length="623" mass="70929">MSGLRKRSAVWNHFEEVEPKKAKCLYCANILSVPAGNCGNLGRHLKNKHPTVPLVTDRQPTQQTPETPQETLVPTSTATESGTSKAPAPGSSSVGLLPPYQPSIRDYAHSTKSMPPRRAELLDEQLVRLIANGYYPFSLVEDEEFKKFVYMLNPGYKLPTRKTLSQSLIPKMCTKQEEKVRHNMENANAVCLTTDGWTSDNNQSYLAVTAHYILSTSEATKLQSNLLGCVEFNERHTSENLTEFLKNIMREWHIENKITAIASDNAANITAAIREGDWRQIPCFAHTLNLCVQSALQHLTPALTKVKSVVEFFKRSSQANEKLVSMQKRLSLPTLKLKQDVATRWNSTYDMLHRFIQTKDAIISTIALIRPDLALSDHDWVVIESVLPILKLFYDVTVEVSGEKNVTLSKVIPLCRIMLSHIKGRLQEQSNIQEIRNIVLHLHKELNQRFGYIESNILNAESTILDPRFKNKGFQDPKLYDRALKDLKLKIRRSSSSKTTTTPAVEAVQSQPGPSNSIWFEFDQEVVRQTPDNPTAAGIVELDKYLHEPLIKRTEDPLKWWHARKNIYPLLFNYIMKRHNLVATSVPCERIFSKAGYTLNERRRRLTTKKVSQLLFISCNSNE</sequence>
<dbReference type="GO" id="GO:0005634">
    <property type="term" value="C:nucleus"/>
    <property type="evidence" value="ECO:0007669"/>
    <property type="project" value="UniProtKB-SubCell"/>
</dbReference>
<dbReference type="GO" id="GO:0008270">
    <property type="term" value="F:zinc ion binding"/>
    <property type="evidence" value="ECO:0007669"/>
    <property type="project" value="UniProtKB-KW"/>
</dbReference>
<keyword evidence="7" id="KW-0804">Transcription</keyword>
<dbReference type="GO" id="GO:0046983">
    <property type="term" value="F:protein dimerization activity"/>
    <property type="evidence" value="ECO:0007669"/>
    <property type="project" value="InterPro"/>
</dbReference>
<dbReference type="Pfam" id="PF02892">
    <property type="entry name" value="zf-BED"/>
    <property type="match status" value="1"/>
</dbReference>
<dbReference type="PANTHER" id="PTHR46481">
    <property type="entry name" value="ZINC FINGER BED DOMAIN-CONTAINING PROTEIN 4"/>
    <property type="match status" value="1"/>
</dbReference>
<evidence type="ECO:0000256" key="2">
    <source>
        <dbReference type="ARBA" id="ARBA00022723"/>
    </source>
</evidence>
<organism evidence="12 13">
    <name type="scientific">Spodoptera exigua</name>
    <name type="common">Beet armyworm</name>
    <name type="synonym">Noctua fulgens</name>
    <dbReference type="NCBI Taxonomy" id="7107"/>
    <lineage>
        <taxon>Eukaryota</taxon>
        <taxon>Metazoa</taxon>
        <taxon>Ecdysozoa</taxon>
        <taxon>Arthropoda</taxon>
        <taxon>Hexapoda</taxon>
        <taxon>Insecta</taxon>
        <taxon>Pterygota</taxon>
        <taxon>Neoptera</taxon>
        <taxon>Endopterygota</taxon>
        <taxon>Lepidoptera</taxon>
        <taxon>Glossata</taxon>
        <taxon>Ditrysia</taxon>
        <taxon>Noctuoidea</taxon>
        <taxon>Noctuidae</taxon>
        <taxon>Amphipyrinae</taxon>
        <taxon>Spodoptera</taxon>
    </lineage>
</organism>
<evidence type="ECO:0000256" key="7">
    <source>
        <dbReference type="ARBA" id="ARBA00023163"/>
    </source>
</evidence>
<keyword evidence="5" id="KW-0805">Transcription regulation</keyword>
<keyword evidence="2" id="KW-0479">Metal-binding</keyword>
<dbReference type="AlphaFoldDB" id="A0A922ML30"/>
<comment type="subcellular location">
    <subcellularLocation>
        <location evidence="1">Nucleus</location>
    </subcellularLocation>
</comment>
<keyword evidence="6" id="KW-0238">DNA-binding</keyword>
<keyword evidence="8" id="KW-0539">Nucleus</keyword>
<dbReference type="InterPro" id="IPR003656">
    <property type="entry name" value="Znf_BED"/>
</dbReference>
<dbReference type="SUPFAM" id="SSF140996">
    <property type="entry name" value="Hermes dimerisation domain"/>
    <property type="match status" value="1"/>
</dbReference>
<evidence type="ECO:0000256" key="3">
    <source>
        <dbReference type="ARBA" id="ARBA00022771"/>
    </source>
</evidence>
<accession>A0A922ML30</accession>
<dbReference type="Proteomes" id="UP000814243">
    <property type="component" value="Unassembled WGS sequence"/>
</dbReference>
<protein>
    <recommendedName>
        <fullName evidence="11">BED-type domain-containing protein</fullName>
    </recommendedName>
</protein>
<dbReference type="InterPro" id="IPR012337">
    <property type="entry name" value="RNaseH-like_sf"/>
</dbReference>
<evidence type="ECO:0000313" key="12">
    <source>
        <dbReference type="EMBL" id="KAH9638400.1"/>
    </source>
</evidence>
<dbReference type="InterPro" id="IPR036236">
    <property type="entry name" value="Znf_C2H2_sf"/>
</dbReference>
<feature type="region of interest" description="Disordered" evidence="10">
    <location>
        <begin position="49"/>
        <end position="97"/>
    </location>
</feature>
<keyword evidence="4" id="KW-0862">Zinc</keyword>
<dbReference type="PROSITE" id="PS50808">
    <property type="entry name" value="ZF_BED"/>
    <property type="match status" value="1"/>
</dbReference>
<feature type="domain" description="BED-type" evidence="11">
    <location>
        <begin position="5"/>
        <end position="56"/>
    </location>
</feature>
<evidence type="ECO:0000259" key="11">
    <source>
        <dbReference type="PROSITE" id="PS50808"/>
    </source>
</evidence>
<dbReference type="GO" id="GO:0009791">
    <property type="term" value="P:post-embryonic development"/>
    <property type="evidence" value="ECO:0007669"/>
    <property type="project" value="UniProtKB-ARBA"/>
</dbReference>
<evidence type="ECO:0000256" key="8">
    <source>
        <dbReference type="ARBA" id="ARBA00023242"/>
    </source>
</evidence>
<gene>
    <name evidence="12" type="ORF">HF086_004202</name>
</gene>
<dbReference type="Pfam" id="PF05699">
    <property type="entry name" value="Dimer_Tnp_hAT"/>
    <property type="match status" value="1"/>
</dbReference>
<feature type="compositionally biased region" description="Low complexity" evidence="10">
    <location>
        <begin position="59"/>
        <end position="71"/>
    </location>
</feature>
<name>A0A922ML30_SPOEX</name>
<dbReference type="SUPFAM" id="SSF53098">
    <property type="entry name" value="Ribonuclease H-like"/>
    <property type="match status" value="1"/>
</dbReference>
<evidence type="ECO:0000313" key="13">
    <source>
        <dbReference type="Proteomes" id="UP000814243"/>
    </source>
</evidence>
<proteinExistence type="predicted"/>